<dbReference type="GO" id="GO:0003677">
    <property type="term" value="F:DNA binding"/>
    <property type="evidence" value="ECO:0007669"/>
    <property type="project" value="InterPro"/>
</dbReference>
<dbReference type="Gene3D" id="3.40.50.300">
    <property type="entry name" value="P-loop containing nucleotide triphosphate hydrolases"/>
    <property type="match status" value="2"/>
</dbReference>
<keyword evidence="3" id="KW-0067">ATP-binding</keyword>
<dbReference type="GO" id="GO:0005524">
    <property type="term" value="F:ATP binding"/>
    <property type="evidence" value="ECO:0007669"/>
    <property type="project" value="UniProtKB-KW"/>
</dbReference>
<dbReference type="Gene3D" id="1.10.287.380">
    <property type="entry name" value="Valyl-tRNA synthetase, C-terminal domain"/>
    <property type="match status" value="1"/>
</dbReference>
<dbReference type="Pfam" id="PF16326">
    <property type="entry name" value="ABC_tran_CTD"/>
    <property type="match status" value="1"/>
</dbReference>
<keyword evidence="1" id="KW-0677">Repeat</keyword>
<evidence type="ECO:0000313" key="6">
    <source>
        <dbReference type="EMBL" id="KPL88907.1"/>
    </source>
</evidence>
<dbReference type="InterPro" id="IPR032524">
    <property type="entry name" value="ABC_tran_C"/>
</dbReference>
<evidence type="ECO:0000256" key="3">
    <source>
        <dbReference type="ARBA" id="ARBA00022840"/>
    </source>
</evidence>
<feature type="domain" description="ABC transporter" evidence="5">
    <location>
        <begin position="4"/>
        <end position="259"/>
    </location>
</feature>
<dbReference type="NCBIfam" id="NF000355">
    <property type="entry name" value="ribo_prot_ABC_F"/>
    <property type="match status" value="1"/>
</dbReference>
<accession>A0A0P6YUZ9</accession>
<name>A0A0P6YUZ9_9CHLR</name>
<dbReference type="STRING" id="70996.SE18_09590"/>
<dbReference type="InterPro" id="IPR032781">
    <property type="entry name" value="ABC_tran_Xtn"/>
</dbReference>
<reference evidence="6 7" key="1">
    <citation type="submission" date="2015-07" db="EMBL/GenBank/DDBJ databases">
        <title>Whole genome sequence of Herpetosiphon geysericola DSM 7119.</title>
        <authorList>
            <person name="Hemp J."/>
            <person name="Ward L.M."/>
            <person name="Pace L.A."/>
            <person name="Fischer W.W."/>
        </authorList>
    </citation>
    <scope>NUCLEOTIDE SEQUENCE [LARGE SCALE GENOMIC DNA]</scope>
    <source>
        <strain evidence="6 7">DSM 7119</strain>
    </source>
</reference>
<dbReference type="Proteomes" id="UP000050277">
    <property type="component" value="Unassembled WGS sequence"/>
</dbReference>
<dbReference type="InterPro" id="IPR017871">
    <property type="entry name" value="ABC_transporter-like_CS"/>
</dbReference>
<feature type="domain" description="ABC transporter" evidence="5">
    <location>
        <begin position="329"/>
        <end position="555"/>
    </location>
</feature>
<dbReference type="InterPro" id="IPR003439">
    <property type="entry name" value="ABC_transporter-like_ATP-bd"/>
</dbReference>
<comment type="caution">
    <text evidence="6">The sequence shown here is derived from an EMBL/GenBank/DDBJ whole genome shotgun (WGS) entry which is preliminary data.</text>
</comment>
<dbReference type="InterPro" id="IPR037118">
    <property type="entry name" value="Val-tRNA_synth_C_sf"/>
</dbReference>
<dbReference type="EMBL" id="LGKP01000015">
    <property type="protein sequence ID" value="KPL88907.1"/>
    <property type="molecule type" value="Genomic_DNA"/>
</dbReference>
<dbReference type="Pfam" id="PF12848">
    <property type="entry name" value="ABC_tran_Xtn"/>
    <property type="match status" value="1"/>
</dbReference>
<proteinExistence type="predicted"/>
<protein>
    <submittedName>
        <fullName evidence="6">ABC transporter</fullName>
    </submittedName>
</protein>
<evidence type="ECO:0000313" key="7">
    <source>
        <dbReference type="Proteomes" id="UP000050277"/>
    </source>
</evidence>
<feature type="region of interest" description="Disordered" evidence="4">
    <location>
        <begin position="561"/>
        <end position="583"/>
    </location>
</feature>
<dbReference type="CDD" id="cd03221">
    <property type="entry name" value="ABCF_EF-3"/>
    <property type="match status" value="2"/>
</dbReference>
<keyword evidence="7" id="KW-1185">Reference proteome</keyword>
<gene>
    <name evidence="6" type="ORF">SE18_09590</name>
</gene>
<dbReference type="InterPro" id="IPR027417">
    <property type="entry name" value="P-loop_NTPase"/>
</dbReference>
<dbReference type="GO" id="GO:0016887">
    <property type="term" value="F:ATP hydrolysis activity"/>
    <property type="evidence" value="ECO:0007669"/>
    <property type="project" value="InterPro"/>
</dbReference>
<dbReference type="PROSITE" id="PS00211">
    <property type="entry name" value="ABC_TRANSPORTER_1"/>
    <property type="match status" value="2"/>
</dbReference>
<dbReference type="AlphaFoldDB" id="A0A0P6YUZ9"/>
<dbReference type="PATRIC" id="fig|70996.4.peg.4481"/>
<dbReference type="FunFam" id="3.40.50.300:FF:000011">
    <property type="entry name" value="Putative ABC transporter ATP-binding component"/>
    <property type="match status" value="1"/>
</dbReference>
<evidence type="ECO:0000256" key="2">
    <source>
        <dbReference type="ARBA" id="ARBA00022741"/>
    </source>
</evidence>
<dbReference type="Pfam" id="PF00005">
    <property type="entry name" value="ABC_tran"/>
    <property type="match status" value="2"/>
</dbReference>
<sequence length="649" mass="72740">MSVLIANDLGKWFGADQIFEAISFQVARGDKIALVGVNGAGKSTLMKIIAGIDSASEGALHRSRGLRVTYQAQEATFAPDSTLEREAHAAFAALSAIEDEMRQLEVTIANPDDPQWEQAMERYGELQHRYEHAGGYEKEHRITRTIQGLGFTDAQWTQPIAQFSGGQRTRAALAVALLGDPDILLLDEPTNHLDMAALEWLEGFLREWDGTLIVISHDRYFLDRVSNRTWEMEWGRLQDYAASYSKYQTIKAERMERLAKEFEAQQQMIAKTEEFIRRFKAGVRAREAKGRERRLNRFKEGWNSIHGHVKAIEGPQRRKELKFALQTNLRSGDVVLALEQLGVGYTENGQNTTLLQFDELYVMRGERVALLGPNGSGKSTLLKTVVDQLKPLAGSFEVGANVQLGYYAQGHEGLDFNNTILDEVLRHNPQMGETRARTMLGNFLFTSDDVFKQIRDLSGGERSRVALSQLMLNGGNFLMLDEPTNHLDIQAREALEGVLNDFNGTLLFVSHDRYFIDAVADTLWLVNDDGSITRFPGNYSALAAQRENERRAAEAAAIEAKRAAERQTKANKANPTPVPASAKRQLQNLEREIASLEQRKAALDAEIMQASTKQDTRKIGELGSQYAALENQLSDFYARWEQLAEEVGA</sequence>
<dbReference type="OrthoDB" id="9801441at2"/>
<evidence type="ECO:0000256" key="4">
    <source>
        <dbReference type="SAM" id="MobiDB-lite"/>
    </source>
</evidence>
<keyword evidence="2" id="KW-0547">Nucleotide-binding</keyword>
<dbReference type="FunFam" id="3.40.50.300:FF:000309">
    <property type="entry name" value="ABC transporter ATP-binding protein"/>
    <property type="match status" value="1"/>
</dbReference>
<dbReference type="SUPFAM" id="SSF52540">
    <property type="entry name" value="P-loop containing nucleoside triphosphate hydrolases"/>
    <property type="match status" value="2"/>
</dbReference>
<dbReference type="PANTHER" id="PTHR42855">
    <property type="entry name" value="ABC TRANSPORTER ATP-BINDING SUBUNIT"/>
    <property type="match status" value="1"/>
</dbReference>
<dbReference type="SMART" id="SM00382">
    <property type="entry name" value="AAA"/>
    <property type="match status" value="2"/>
</dbReference>
<dbReference type="InterPro" id="IPR003593">
    <property type="entry name" value="AAA+_ATPase"/>
</dbReference>
<evidence type="ECO:0000259" key="5">
    <source>
        <dbReference type="PROSITE" id="PS50893"/>
    </source>
</evidence>
<organism evidence="6 7">
    <name type="scientific">Herpetosiphon geysericola</name>
    <dbReference type="NCBI Taxonomy" id="70996"/>
    <lineage>
        <taxon>Bacteria</taxon>
        <taxon>Bacillati</taxon>
        <taxon>Chloroflexota</taxon>
        <taxon>Chloroflexia</taxon>
        <taxon>Herpetosiphonales</taxon>
        <taxon>Herpetosiphonaceae</taxon>
        <taxon>Herpetosiphon</taxon>
    </lineage>
</organism>
<dbReference type="RefSeq" id="WP_054534224.1">
    <property type="nucleotide sequence ID" value="NZ_LGKP01000015.1"/>
</dbReference>
<dbReference type="InterPro" id="IPR051309">
    <property type="entry name" value="ABCF_ATPase"/>
</dbReference>
<dbReference type="PANTHER" id="PTHR42855:SF2">
    <property type="entry name" value="DRUG RESISTANCE ABC TRANSPORTER,ATP-BINDING PROTEIN"/>
    <property type="match status" value="1"/>
</dbReference>
<evidence type="ECO:0000256" key="1">
    <source>
        <dbReference type="ARBA" id="ARBA00022737"/>
    </source>
</evidence>
<dbReference type="PROSITE" id="PS50893">
    <property type="entry name" value="ABC_TRANSPORTER_2"/>
    <property type="match status" value="2"/>
</dbReference>